<sequence>PVVAPIIEPVVAPVSALKPNQRPSIPYPSRLHDQKLREKSDNQREKNF</sequence>
<proteinExistence type="predicted"/>
<comment type="caution">
    <text evidence="2">The sequence shown here is derived from an EMBL/GenBank/DDBJ whole genome shotgun (WGS) entry which is preliminary data.</text>
</comment>
<name>A0A699U194_TANCI</name>
<feature type="non-terminal residue" evidence="2">
    <location>
        <position position="1"/>
    </location>
</feature>
<feature type="compositionally biased region" description="Basic and acidic residues" evidence="1">
    <location>
        <begin position="30"/>
        <end position="48"/>
    </location>
</feature>
<dbReference type="EMBL" id="BKCJ011297361">
    <property type="protein sequence ID" value="GFD17035.1"/>
    <property type="molecule type" value="Genomic_DNA"/>
</dbReference>
<evidence type="ECO:0008006" key="3">
    <source>
        <dbReference type="Google" id="ProtNLM"/>
    </source>
</evidence>
<organism evidence="2">
    <name type="scientific">Tanacetum cinerariifolium</name>
    <name type="common">Dalmatian daisy</name>
    <name type="synonym">Chrysanthemum cinerariifolium</name>
    <dbReference type="NCBI Taxonomy" id="118510"/>
    <lineage>
        <taxon>Eukaryota</taxon>
        <taxon>Viridiplantae</taxon>
        <taxon>Streptophyta</taxon>
        <taxon>Embryophyta</taxon>
        <taxon>Tracheophyta</taxon>
        <taxon>Spermatophyta</taxon>
        <taxon>Magnoliopsida</taxon>
        <taxon>eudicotyledons</taxon>
        <taxon>Gunneridae</taxon>
        <taxon>Pentapetalae</taxon>
        <taxon>asterids</taxon>
        <taxon>campanulids</taxon>
        <taxon>Asterales</taxon>
        <taxon>Asteraceae</taxon>
        <taxon>Asteroideae</taxon>
        <taxon>Anthemideae</taxon>
        <taxon>Anthemidinae</taxon>
        <taxon>Tanacetum</taxon>
    </lineage>
</organism>
<gene>
    <name evidence="2" type="ORF">Tci_889004</name>
</gene>
<reference evidence="2" key="1">
    <citation type="journal article" date="2019" name="Sci. Rep.">
        <title>Draft genome of Tanacetum cinerariifolium, the natural source of mosquito coil.</title>
        <authorList>
            <person name="Yamashiro T."/>
            <person name="Shiraishi A."/>
            <person name="Satake H."/>
            <person name="Nakayama K."/>
        </authorList>
    </citation>
    <scope>NUCLEOTIDE SEQUENCE</scope>
</reference>
<evidence type="ECO:0000256" key="1">
    <source>
        <dbReference type="SAM" id="MobiDB-lite"/>
    </source>
</evidence>
<protein>
    <recommendedName>
        <fullName evidence="3">Reverse transcriptase domain-containing protein</fullName>
    </recommendedName>
</protein>
<accession>A0A699U194</accession>
<evidence type="ECO:0000313" key="2">
    <source>
        <dbReference type="EMBL" id="GFD17035.1"/>
    </source>
</evidence>
<feature type="region of interest" description="Disordered" evidence="1">
    <location>
        <begin position="18"/>
        <end position="48"/>
    </location>
</feature>
<dbReference type="AlphaFoldDB" id="A0A699U194"/>